<dbReference type="Pfam" id="PF01541">
    <property type="entry name" value="GIY-YIG"/>
    <property type="match status" value="1"/>
</dbReference>
<sequence length="94" mass="11216">MAFFVYILTNRKHGTLYVGHTDDLALRLETHRSWAVPGFTKAQGLGRLVYFEQHDSREAARKRERRLKHWLRAWKIQLIEDVNPEWRDLSADLL</sequence>
<organism evidence="3 4">
    <name type="scientific">Pyruvatibacter mobilis</name>
    <dbReference type="NCBI Taxonomy" id="1712261"/>
    <lineage>
        <taxon>Bacteria</taxon>
        <taxon>Pseudomonadati</taxon>
        <taxon>Pseudomonadota</taxon>
        <taxon>Alphaproteobacteria</taxon>
        <taxon>Hyphomicrobiales</taxon>
        <taxon>Parvibaculaceae</taxon>
        <taxon>Pyruvatibacter</taxon>
    </lineage>
</organism>
<dbReference type="Gene3D" id="3.40.1440.10">
    <property type="entry name" value="GIY-YIG endonuclease"/>
    <property type="match status" value="1"/>
</dbReference>
<evidence type="ECO:0000256" key="1">
    <source>
        <dbReference type="ARBA" id="ARBA00007435"/>
    </source>
</evidence>
<feature type="domain" description="GIY-YIG" evidence="2">
    <location>
        <begin position="1"/>
        <end position="77"/>
    </location>
</feature>
<dbReference type="PANTHER" id="PTHR34477:SF5">
    <property type="entry name" value="BSL5627 PROTEIN"/>
    <property type="match status" value="1"/>
</dbReference>
<dbReference type="GeneID" id="300655568"/>
<dbReference type="InterPro" id="IPR035901">
    <property type="entry name" value="GIY-YIG_endonuc_sf"/>
</dbReference>
<dbReference type="EMBL" id="WXYQ01000007">
    <property type="protein sequence ID" value="NBG96416.1"/>
    <property type="molecule type" value="Genomic_DNA"/>
</dbReference>
<comment type="caution">
    <text evidence="3">The sequence shown here is derived from an EMBL/GenBank/DDBJ whole genome shotgun (WGS) entry which is preliminary data.</text>
</comment>
<proteinExistence type="inferred from homology"/>
<evidence type="ECO:0000313" key="4">
    <source>
        <dbReference type="Proteomes" id="UP000470384"/>
    </source>
</evidence>
<dbReference type="CDD" id="cd10448">
    <property type="entry name" value="GIY-YIG_unchar_3"/>
    <property type="match status" value="1"/>
</dbReference>
<dbReference type="AlphaFoldDB" id="A0A845QDV5"/>
<dbReference type="PANTHER" id="PTHR34477">
    <property type="entry name" value="UPF0213 PROTEIN YHBQ"/>
    <property type="match status" value="1"/>
</dbReference>
<comment type="similarity">
    <text evidence="1">Belongs to the UPF0213 family.</text>
</comment>
<dbReference type="Proteomes" id="UP000470384">
    <property type="component" value="Unassembled WGS sequence"/>
</dbReference>
<evidence type="ECO:0000313" key="3">
    <source>
        <dbReference type="EMBL" id="NBG96416.1"/>
    </source>
</evidence>
<dbReference type="PROSITE" id="PS50164">
    <property type="entry name" value="GIY_YIG"/>
    <property type="match status" value="1"/>
</dbReference>
<keyword evidence="4" id="KW-1185">Reference proteome</keyword>
<dbReference type="InterPro" id="IPR000305">
    <property type="entry name" value="GIY-YIG_endonuc"/>
</dbReference>
<dbReference type="InterPro" id="IPR050190">
    <property type="entry name" value="UPF0213_domain"/>
</dbReference>
<evidence type="ECO:0000259" key="2">
    <source>
        <dbReference type="PROSITE" id="PS50164"/>
    </source>
</evidence>
<dbReference type="RefSeq" id="WP_160588481.1">
    <property type="nucleotide sequence ID" value="NZ_BMHN01000001.1"/>
</dbReference>
<name>A0A845QDV5_9HYPH</name>
<protein>
    <submittedName>
        <fullName evidence="3">GIY-YIG nuclease family protein</fullName>
    </submittedName>
</protein>
<reference evidence="3 4" key="1">
    <citation type="journal article" date="2016" name="Int. J. Syst. Evol. Microbiol.">
        <title>Pyruvatibacter mobilis gen. nov., sp. nov., a marine bacterium from the culture broth of Picochlorum sp. 122.</title>
        <authorList>
            <person name="Wang G."/>
            <person name="Tang M."/>
            <person name="Wu H."/>
            <person name="Dai S."/>
            <person name="Li T."/>
            <person name="Chen C."/>
            <person name="He H."/>
            <person name="Fan J."/>
            <person name="Xiang W."/>
            <person name="Li X."/>
        </authorList>
    </citation>
    <scope>NUCLEOTIDE SEQUENCE [LARGE SCALE GENOMIC DNA]</scope>
    <source>
        <strain evidence="3 4">GYP-11</strain>
    </source>
</reference>
<dbReference type="SUPFAM" id="SSF82771">
    <property type="entry name" value="GIY-YIG endonuclease"/>
    <property type="match status" value="1"/>
</dbReference>
<gene>
    <name evidence="3" type="ORF">GTQ45_11795</name>
</gene>
<accession>A0A845QDV5</accession>
<dbReference type="OrthoDB" id="287318at2"/>
<dbReference type="SMART" id="SM00465">
    <property type="entry name" value="GIYc"/>
    <property type="match status" value="1"/>
</dbReference>